<feature type="domain" description="HD/PDEase" evidence="1">
    <location>
        <begin position="25"/>
        <end position="152"/>
    </location>
</feature>
<organism evidence="2 3">
    <name type="scientific">Bombardia bombarda</name>
    <dbReference type="NCBI Taxonomy" id="252184"/>
    <lineage>
        <taxon>Eukaryota</taxon>
        <taxon>Fungi</taxon>
        <taxon>Dikarya</taxon>
        <taxon>Ascomycota</taxon>
        <taxon>Pezizomycotina</taxon>
        <taxon>Sordariomycetes</taxon>
        <taxon>Sordariomycetidae</taxon>
        <taxon>Sordariales</taxon>
        <taxon>Lasiosphaeriaceae</taxon>
        <taxon>Bombardia</taxon>
    </lineage>
</organism>
<dbReference type="Gene3D" id="1.10.3210.50">
    <property type="match status" value="1"/>
</dbReference>
<dbReference type="CDD" id="cd00077">
    <property type="entry name" value="HDc"/>
    <property type="match status" value="1"/>
</dbReference>
<keyword evidence="3" id="KW-1185">Reference proteome</keyword>
<dbReference type="SUPFAM" id="SSF109604">
    <property type="entry name" value="HD-domain/PDEase-like"/>
    <property type="match status" value="1"/>
</dbReference>
<evidence type="ECO:0000313" key="2">
    <source>
        <dbReference type="EMBL" id="KAK0635594.1"/>
    </source>
</evidence>
<dbReference type="EMBL" id="JAULSR010000001">
    <property type="protein sequence ID" value="KAK0635594.1"/>
    <property type="molecule type" value="Genomic_DNA"/>
</dbReference>
<dbReference type="AlphaFoldDB" id="A0AA39XKC9"/>
<dbReference type="Pfam" id="PF01966">
    <property type="entry name" value="HD"/>
    <property type="match status" value="1"/>
</dbReference>
<proteinExistence type="predicted"/>
<reference evidence="2" key="1">
    <citation type="submission" date="2023-06" db="EMBL/GenBank/DDBJ databases">
        <title>Genome-scale phylogeny and comparative genomics of the fungal order Sordariales.</title>
        <authorList>
            <consortium name="Lawrence Berkeley National Laboratory"/>
            <person name="Hensen N."/>
            <person name="Bonometti L."/>
            <person name="Westerberg I."/>
            <person name="Brannstrom I.O."/>
            <person name="Guillou S."/>
            <person name="Cros-Aarteil S."/>
            <person name="Calhoun S."/>
            <person name="Haridas S."/>
            <person name="Kuo A."/>
            <person name="Mondo S."/>
            <person name="Pangilinan J."/>
            <person name="Riley R."/>
            <person name="LaButti K."/>
            <person name="Andreopoulos B."/>
            <person name="Lipzen A."/>
            <person name="Chen C."/>
            <person name="Yanf M."/>
            <person name="Daum C."/>
            <person name="Ng V."/>
            <person name="Clum A."/>
            <person name="Steindorff A."/>
            <person name="Ohm R."/>
            <person name="Martin F."/>
            <person name="Silar P."/>
            <person name="Natvig D."/>
            <person name="Lalanne C."/>
            <person name="Gautier V."/>
            <person name="Ament-velasquez S.L."/>
            <person name="Kruys A."/>
            <person name="Hutchinson M.I."/>
            <person name="Powell A.J."/>
            <person name="Barry K."/>
            <person name="Miller A.N."/>
            <person name="Grigoriev I.V."/>
            <person name="Debuchy R."/>
            <person name="Gladieux P."/>
            <person name="Thoren M.H."/>
            <person name="Johannesson H."/>
        </authorList>
    </citation>
    <scope>NUCLEOTIDE SEQUENCE</scope>
    <source>
        <strain evidence="2">SMH3391-2</strain>
    </source>
</reference>
<evidence type="ECO:0000259" key="1">
    <source>
        <dbReference type="SMART" id="SM00471"/>
    </source>
</evidence>
<name>A0AA39XKC9_9PEZI</name>
<sequence>MDSFASDPLVQSVTAYVKEYMSNYDASHSWDHIERVIGLARHIYTHSAPEFKATLDPRTIQLAALLHDVGDRKYLKPNESATTLITTILTTHGATPALAAVVQTICQGVSYSSEVKDPSRVSVLIETHPELAVVQDADRLDAIGAVGLARMFTYGGAKTSRSMKESMDHLDEKLVRLEGMTKTAVGRQLARERTERLLVFKGWWGRRVGLRRGRVLSS</sequence>
<dbReference type="InterPro" id="IPR006674">
    <property type="entry name" value="HD_domain"/>
</dbReference>
<accession>A0AA39XKC9</accession>
<protein>
    <recommendedName>
        <fullName evidence="1">HD/PDEase domain-containing protein</fullName>
    </recommendedName>
</protein>
<dbReference type="PANTHER" id="PTHR33594:SF1">
    <property type="entry name" value="HD_PDEASE DOMAIN-CONTAINING PROTEIN"/>
    <property type="match status" value="1"/>
</dbReference>
<gene>
    <name evidence="2" type="ORF">B0T17DRAFT_503112</name>
</gene>
<comment type="caution">
    <text evidence="2">The sequence shown here is derived from an EMBL/GenBank/DDBJ whole genome shotgun (WGS) entry which is preliminary data.</text>
</comment>
<dbReference type="InterPro" id="IPR003607">
    <property type="entry name" value="HD/PDEase_dom"/>
</dbReference>
<dbReference type="SMART" id="SM00471">
    <property type="entry name" value="HDc"/>
    <property type="match status" value="1"/>
</dbReference>
<dbReference type="Proteomes" id="UP001174934">
    <property type="component" value="Unassembled WGS sequence"/>
</dbReference>
<evidence type="ECO:0000313" key="3">
    <source>
        <dbReference type="Proteomes" id="UP001174934"/>
    </source>
</evidence>
<dbReference type="PANTHER" id="PTHR33594">
    <property type="entry name" value="SUPERFAMILY HYDROLASE, PUTATIVE (AFU_ORTHOLOGUE AFUA_1G03035)-RELATED"/>
    <property type="match status" value="1"/>
</dbReference>